<feature type="domain" description="Cobalamin adenosyltransferase-like" evidence="4">
    <location>
        <begin position="3"/>
        <end position="81"/>
    </location>
</feature>
<dbReference type="PANTHER" id="PTHR12213">
    <property type="entry name" value="CORRINOID ADENOSYLTRANSFERASE"/>
    <property type="match status" value="1"/>
</dbReference>
<evidence type="ECO:0000256" key="1">
    <source>
        <dbReference type="ARBA" id="ARBA00022679"/>
    </source>
</evidence>
<gene>
    <name evidence="5" type="ORF">S01H4_39467</name>
</gene>
<evidence type="ECO:0000313" key="5">
    <source>
        <dbReference type="EMBL" id="GAG99576.1"/>
    </source>
</evidence>
<dbReference type="PANTHER" id="PTHR12213:SF0">
    <property type="entry name" value="CORRINOID ADENOSYLTRANSFERASE MMAB"/>
    <property type="match status" value="1"/>
</dbReference>
<keyword evidence="2" id="KW-0547">Nucleotide-binding</keyword>
<protein>
    <recommendedName>
        <fullName evidence="4">Cobalamin adenosyltransferase-like domain-containing protein</fullName>
    </recommendedName>
</protein>
<dbReference type="AlphaFoldDB" id="X1DT53"/>
<evidence type="ECO:0000256" key="2">
    <source>
        <dbReference type="ARBA" id="ARBA00022741"/>
    </source>
</evidence>
<dbReference type="Gene3D" id="1.20.1200.10">
    <property type="entry name" value="Cobalamin adenosyltransferase-like"/>
    <property type="match status" value="1"/>
</dbReference>
<sequence>PKHLSELEEYTDSLHIQLPELKNFILPAGGFSSVFLHQSRTIVRRVERNIIILVASKDCHDNAYKYLNRLSSCLYTMARFASFSLGNADVIYQKAKIL</sequence>
<dbReference type="SUPFAM" id="SSF89028">
    <property type="entry name" value="Cobalamin adenosyltransferase-like"/>
    <property type="match status" value="1"/>
</dbReference>
<keyword evidence="3" id="KW-0067">ATP-binding</keyword>
<dbReference type="EMBL" id="BART01021380">
    <property type="protein sequence ID" value="GAG99576.1"/>
    <property type="molecule type" value="Genomic_DNA"/>
</dbReference>
<comment type="caution">
    <text evidence="5">The sequence shown here is derived from an EMBL/GenBank/DDBJ whole genome shotgun (WGS) entry which is preliminary data.</text>
</comment>
<accession>X1DT53</accession>
<evidence type="ECO:0000256" key="3">
    <source>
        <dbReference type="ARBA" id="ARBA00022840"/>
    </source>
</evidence>
<feature type="non-terminal residue" evidence="5">
    <location>
        <position position="1"/>
    </location>
</feature>
<dbReference type="GO" id="GO:0005524">
    <property type="term" value="F:ATP binding"/>
    <property type="evidence" value="ECO:0007669"/>
    <property type="project" value="UniProtKB-KW"/>
</dbReference>
<evidence type="ECO:0000259" key="4">
    <source>
        <dbReference type="Pfam" id="PF01923"/>
    </source>
</evidence>
<keyword evidence="1" id="KW-0808">Transferase</keyword>
<name>X1DT53_9ZZZZ</name>
<dbReference type="InterPro" id="IPR036451">
    <property type="entry name" value="CblAdoTrfase-like_sf"/>
</dbReference>
<dbReference type="Pfam" id="PF01923">
    <property type="entry name" value="Cob_adeno_trans"/>
    <property type="match status" value="1"/>
</dbReference>
<dbReference type="InterPro" id="IPR029499">
    <property type="entry name" value="PduO-typ"/>
</dbReference>
<dbReference type="GO" id="GO:0008817">
    <property type="term" value="F:corrinoid adenosyltransferase activity"/>
    <property type="evidence" value="ECO:0007669"/>
    <property type="project" value="TreeGrafter"/>
</dbReference>
<dbReference type="InterPro" id="IPR016030">
    <property type="entry name" value="CblAdoTrfase-like"/>
</dbReference>
<proteinExistence type="predicted"/>
<organism evidence="5">
    <name type="scientific">marine sediment metagenome</name>
    <dbReference type="NCBI Taxonomy" id="412755"/>
    <lineage>
        <taxon>unclassified sequences</taxon>
        <taxon>metagenomes</taxon>
        <taxon>ecological metagenomes</taxon>
    </lineage>
</organism>
<reference evidence="5" key="1">
    <citation type="journal article" date="2014" name="Front. Microbiol.">
        <title>High frequency of phylogenetically diverse reductive dehalogenase-homologous genes in deep subseafloor sedimentary metagenomes.</title>
        <authorList>
            <person name="Kawai M."/>
            <person name="Futagami T."/>
            <person name="Toyoda A."/>
            <person name="Takaki Y."/>
            <person name="Nishi S."/>
            <person name="Hori S."/>
            <person name="Arai W."/>
            <person name="Tsubouchi T."/>
            <person name="Morono Y."/>
            <person name="Uchiyama I."/>
            <person name="Ito T."/>
            <person name="Fujiyama A."/>
            <person name="Inagaki F."/>
            <person name="Takami H."/>
        </authorList>
    </citation>
    <scope>NUCLEOTIDE SEQUENCE</scope>
    <source>
        <strain evidence="5">Expedition CK06-06</strain>
    </source>
</reference>